<dbReference type="EMBL" id="QOCS01000021">
    <property type="protein sequence ID" value="RHW45281.1"/>
    <property type="molecule type" value="Genomic_DNA"/>
</dbReference>
<organism evidence="1 2">
    <name type="scientific">Bombilactobacillus bombi</name>
    <dbReference type="NCBI Taxonomy" id="1303590"/>
    <lineage>
        <taxon>Bacteria</taxon>
        <taxon>Bacillati</taxon>
        <taxon>Bacillota</taxon>
        <taxon>Bacilli</taxon>
        <taxon>Lactobacillales</taxon>
        <taxon>Lactobacillaceae</taxon>
        <taxon>Bombilactobacillus</taxon>
    </lineage>
</organism>
<reference evidence="1 2" key="1">
    <citation type="submission" date="2018-07" db="EMBL/GenBank/DDBJ databases">
        <title>Genome sequences of six Lactobacillus spp. isolated from bumble bee guts.</title>
        <authorList>
            <person name="Motta E.V.S."/>
            <person name="Moran N.A."/>
        </authorList>
    </citation>
    <scope>NUCLEOTIDE SEQUENCE [LARGE SCALE GENOMIC DNA]</scope>
    <source>
        <strain evidence="1 2">LV-8.1</strain>
    </source>
</reference>
<dbReference type="AlphaFoldDB" id="A0A3R6UUE0"/>
<sequence length="58" mass="6550">MQIHPNFTLHDKFTVGVIKNMRGLTYKPDFVIFEPSGELKHVYDVKNSFGVYGVGCSS</sequence>
<protein>
    <submittedName>
        <fullName evidence="1">Uncharacterized protein</fullName>
    </submittedName>
</protein>
<name>A0A3R6UUE0_9LACO</name>
<evidence type="ECO:0000313" key="2">
    <source>
        <dbReference type="Proteomes" id="UP000284822"/>
    </source>
</evidence>
<evidence type="ECO:0000313" key="1">
    <source>
        <dbReference type="EMBL" id="RHW45281.1"/>
    </source>
</evidence>
<accession>A0A3R6UUE0</accession>
<proteinExistence type="predicted"/>
<gene>
    <name evidence="1" type="ORF">DS832_07870</name>
</gene>
<comment type="caution">
    <text evidence="1">The sequence shown here is derived from an EMBL/GenBank/DDBJ whole genome shotgun (WGS) entry which is preliminary data.</text>
</comment>
<dbReference type="Proteomes" id="UP000284822">
    <property type="component" value="Unassembled WGS sequence"/>
</dbReference>